<keyword evidence="3" id="KW-1185">Reference proteome</keyword>
<gene>
    <name evidence="2" type="ORF">CR165_11665</name>
</gene>
<evidence type="ECO:0000313" key="3">
    <source>
        <dbReference type="Proteomes" id="UP000245048"/>
    </source>
</evidence>
<evidence type="ECO:0000256" key="1">
    <source>
        <dbReference type="SAM" id="MobiDB-lite"/>
    </source>
</evidence>
<sequence length="175" mass="19300">MAWRAASGRPAMIASWMAACSARVTAMTDDTVLPGRVRATMMVSRIWSDRKLTTRAIWSLPAARATARWKSRSASTPAESPSTSRSMWRKASVMAAMPSAVRRAAASPAVWISRSARSSKRLRKVVPSCSASASKRRTPVPWRRTTKAPTPWRDCTSPSARRRETASRTTLRLTP</sequence>
<proteinExistence type="predicted"/>
<evidence type="ECO:0000313" key="2">
    <source>
        <dbReference type="EMBL" id="PWC28765.1"/>
    </source>
</evidence>
<dbReference type="PROSITE" id="PS51257">
    <property type="entry name" value="PROKAR_LIPOPROTEIN"/>
    <property type="match status" value="1"/>
</dbReference>
<dbReference type="Proteomes" id="UP000245048">
    <property type="component" value="Unassembled WGS sequence"/>
</dbReference>
<reference evidence="3" key="1">
    <citation type="submission" date="2017-10" db="EMBL/GenBank/DDBJ databases">
        <authorList>
            <person name="Toshchakov S.V."/>
            <person name="Goeva M.A."/>
        </authorList>
    </citation>
    <scope>NUCLEOTIDE SEQUENCE [LARGE SCALE GENOMIC DNA]</scope>
    <source>
        <strain evidence="3">JR1/69-1-13</strain>
    </source>
</reference>
<dbReference type="AlphaFoldDB" id="A0A2U1V4E3"/>
<accession>A0A2U1V4E3</accession>
<organism evidence="2 3">
    <name type="scientific">Teichococcus aestuarii</name>
    <dbReference type="NCBI Taxonomy" id="568898"/>
    <lineage>
        <taxon>Bacteria</taxon>
        <taxon>Pseudomonadati</taxon>
        <taxon>Pseudomonadota</taxon>
        <taxon>Alphaproteobacteria</taxon>
        <taxon>Acetobacterales</taxon>
        <taxon>Roseomonadaceae</taxon>
        <taxon>Roseomonas</taxon>
    </lineage>
</organism>
<comment type="caution">
    <text evidence="2">The sequence shown here is derived from an EMBL/GenBank/DDBJ whole genome shotgun (WGS) entry which is preliminary data.</text>
</comment>
<feature type="region of interest" description="Disordered" evidence="1">
    <location>
        <begin position="122"/>
        <end position="175"/>
    </location>
</feature>
<dbReference type="EMBL" id="PDOA01000006">
    <property type="protein sequence ID" value="PWC28765.1"/>
    <property type="molecule type" value="Genomic_DNA"/>
</dbReference>
<protein>
    <submittedName>
        <fullName evidence="2">Uncharacterized protein</fullName>
    </submittedName>
</protein>
<name>A0A2U1V4E3_9PROT</name>